<organism evidence="1 2">
    <name type="scientific">Trinickia dabaoshanensis</name>
    <dbReference type="NCBI Taxonomy" id="564714"/>
    <lineage>
        <taxon>Bacteria</taxon>
        <taxon>Pseudomonadati</taxon>
        <taxon>Pseudomonadota</taxon>
        <taxon>Betaproteobacteria</taxon>
        <taxon>Burkholderiales</taxon>
        <taxon>Burkholderiaceae</taxon>
        <taxon>Trinickia</taxon>
    </lineage>
</organism>
<protein>
    <submittedName>
        <fullName evidence="1">Uncharacterized protein</fullName>
    </submittedName>
</protein>
<name>A0A2N7VX99_9BURK</name>
<evidence type="ECO:0000313" key="1">
    <source>
        <dbReference type="EMBL" id="PMS21770.1"/>
    </source>
</evidence>
<dbReference type="OrthoDB" id="66828at2"/>
<reference evidence="1 2" key="1">
    <citation type="submission" date="2018-01" db="EMBL/GenBank/DDBJ databases">
        <title>Whole genome analyses suggest that Burkholderia sensu lato contains two further novel genera in the rhizoxinica-symbiotica group Mycetohabitans gen. nov., and Trinickia gen. nov.: implications for the evolution of diazotrophy and nodulation in the Burkholderiaceae.</title>
        <authorList>
            <person name="Estrada-de los Santos P."/>
            <person name="Palmer M."/>
            <person name="Chavez-Ramirez B."/>
            <person name="Beukes C."/>
            <person name="Steenkamp E.T."/>
            <person name="Hirsch A.M."/>
            <person name="Manyaka P."/>
            <person name="Maluk M."/>
            <person name="Lafos M."/>
            <person name="Crook M."/>
            <person name="Gross E."/>
            <person name="Simon M.F."/>
            <person name="Bueno dos Reis Junior F."/>
            <person name="Poole P.S."/>
            <person name="Venter S.N."/>
            <person name="James E.K."/>
        </authorList>
    </citation>
    <scope>NUCLEOTIDE SEQUENCE [LARGE SCALE GENOMIC DNA]</scope>
    <source>
        <strain evidence="1 2">GIMN1.004</strain>
    </source>
</reference>
<sequence length="145" mass="15775">MELLVAVASTWAYAADASGAQLMKLRAGQVWAYETRPGESDSVLTILRIEKYPDLGTVVHVRVDGIHMVNPLKGGAITSIPHLPFKELAVQRSVTHLLRTAASVPDFREGYVTWKAAYQAGQAGAFEVPVRDALNAMLGGTWQEK</sequence>
<comment type="caution">
    <text evidence="1">The sequence shown here is derived from an EMBL/GenBank/DDBJ whole genome shotgun (WGS) entry which is preliminary data.</text>
</comment>
<dbReference type="AlphaFoldDB" id="A0A2N7VX99"/>
<evidence type="ECO:0000313" key="2">
    <source>
        <dbReference type="Proteomes" id="UP000235616"/>
    </source>
</evidence>
<keyword evidence="2" id="KW-1185">Reference proteome</keyword>
<accession>A0A2N7VX99</accession>
<proteinExistence type="predicted"/>
<dbReference type="Proteomes" id="UP000235616">
    <property type="component" value="Unassembled WGS sequence"/>
</dbReference>
<gene>
    <name evidence="1" type="ORF">C0Z18_07780</name>
</gene>
<dbReference type="EMBL" id="PNYA01000005">
    <property type="protein sequence ID" value="PMS21770.1"/>
    <property type="molecule type" value="Genomic_DNA"/>
</dbReference>